<accession>A0A409X9J0</accession>
<dbReference type="Gene3D" id="3.80.10.10">
    <property type="entry name" value="Ribonuclease Inhibitor"/>
    <property type="match status" value="1"/>
</dbReference>
<keyword evidence="2" id="KW-1185">Reference proteome</keyword>
<dbReference type="InParanoid" id="A0A409X9J0"/>
<dbReference type="SUPFAM" id="SSF52047">
    <property type="entry name" value="RNI-like"/>
    <property type="match status" value="1"/>
</dbReference>
<dbReference type="Proteomes" id="UP000283269">
    <property type="component" value="Unassembled WGS sequence"/>
</dbReference>
<proteinExistence type="predicted"/>
<sequence length="488" mass="55416">MPYLRQATLPPEIWNQILGEVPQTHLPKLLDTCSLFHDIAIKSLFSSIKVYFIGGEMGLQMLNTLHADWTEETAMKLMCKSWEILNHICQEPRFARIVKSITVIAFADGQSIFERLSVANALLFTPNLQTFRWIGNGPPLDSMVGECLPSSLKKLVVQSSFPLESMQHLNNVTSLHLPMPFLFPDDEEAHDRLVYDPTFQEISEFSLGNILQFMSPNLQSLRITATQVRDVPIRTFNTLKDLEVLSTIGDQEELVGLDMVFRHATKLESLTLVGLFVPEIFSFLPHHSVESLPLLTSFRLSCEDSIALGHGGEDEFQALCGFLQGRRLLRRLYLRLPMMRWSQTSRLLCVIRDLIGIEVLGLHTGRDVLTDPDVIKTLAMSLPLKLNALHIAINWGGGDLLPLVDVIGKLPRLTFLHLYGVVVRLPILLEDLAFEAKGLQMIGLNRALWDIERVGLELVKNKYPRWKIKFCVEEDFLCADDAWLFKYN</sequence>
<gene>
    <name evidence="1" type="ORF">CVT25_008209</name>
</gene>
<dbReference type="OrthoDB" id="3238099at2759"/>
<evidence type="ECO:0000313" key="1">
    <source>
        <dbReference type="EMBL" id="PPQ87473.1"/>
    </source>
</evidence>
<dbReference type="InterPro" id="IPR032675">
    <property type="entry name" value="LRR_dom_sf"/>
</dbReference>
<dbReference type="EMBL" id="NHYD01002281">
    <property type="protein sequence ID" value="PPQ87473.1"/>
    <property type="molecule type" value="Genomic_DNA"/>
</dbReference>
<organism evidence="1 2">
    <name type="scientific">Psilocybe cyanescens</name>
    <dbReference type="NCBI Taxonomy" id="93625"/>
    <lineage>
        <taxon>Eukaryota</taxon>
        <taxon>Fungi</taxon>
        <taxon>Dikarya</taxon>
        <taxon>Basidiomycota</taxon>
        <taxon>Agaricomycotina</taxon>
        <taxon>Agaricomycetes</taxon>
        <taxon>Agaricomycetidae</taxon>
        <taxon>Agaricales</taxon>
        <taxon>Agaricineae</taxon>
        <taxon>Strophariaceae</taxon>
        <taxon>Psilocybe</taxon>
    </lineage>
</organism>
<name>A0A409X9J0_PSICY</name>
<protein>
    <recommendedName>
        <fullName evidence="3">F-box domain-containing protein</fullName>
    </recommendedName>
</protein>
<dbReference type="AlphaFoldDB" id="A0A409X9J0"/>
<evidence type="ECO:0000313" key="2">
    <source>
        <dbReference type="Proteomes" id="UP000283269"/>
    </source>
</evidence>
<reference evidence="1 2" key="1">
    <citation type="journal article" date="2018" name="Evol. Lett.">
        <title>Horizontal gene cluster transfer increased hallucinogenic mushroom diversity.</title>
        <authorList>
            <person name="Reynolds H.T."/>
            <person name="Vijayakumar V."/>
            <person name="Gluck-Thaler E."/>
            <person name="Korotkin H.B."/>
            <person name="Matheny P.B."/>
            <person name="Slot J.C."/>
        </authorList>
    </citation>
    <scope>NUCLEOTIDE SEQUENCE [LARGE SCALE GENOMIC DNA]</scope>
    <source>
        <strain evidence="1 2">2631</strain>
    </source>
</reference>
<evidence type="ECO:0008006" key="3">
    <source>
        <dbReference type="Google" id="ProtNLM"/>
    </source>
</evidence>
<comment type="caution">
    <text evidence="1">The sequence shown here is derived from an EMBL/GenBank/DDBJ whole genome shotgun (WGS) entry which is preliminary data.</text>
</comment>